<dbReference type="SUPFAM" id="SSF50965">
    <property type="entry name" value="Galactose oxidase, central domain"/>
    <property type="match status" value="1"/>
</dbReference>
<dbReference type="Proteomes" id="UP001224775">
    <property type="component" value="Unassembled WGS sequence"/>
</dbReference>
<feature type="domain" description="EGF-like" evidence="4">
    <location>
        <begin position="651"/>
        <end position="684"/>
    </location>
</feature>
<keyword evidence="6" id="KW-1185">Reference proteome</keyword>
<dbReference type="SMART" id="SM00181">
    <property type="entry name" value="EGF"/>
    <property type="match status" value="2"/>
</dbReference>
<evidence type="ECO:0000313" key="6">
    <source>
        <dbReference type="Proteomes" id="UP001224775"/>
    </source>
</evidence>
<dbReference type="InterPro" id="IPR015943">
    <property type="entry name" value="WD40/YVTN_repeat-like_dom_sf"/>
</dbReference>
<evidence type="ECO:0000259" key="4">
    <source>
        <dbReference type="PROSITE" id="PS50026"/>
    </source>
</evidence>
<feature type="transmembrane region" description="Helical" evidence="3">
    <location>
        <begin position="230"/>
        <end position="249"/>
    </location>
</feature>
<protein>
    <recommendedName>
        <fullName evidence="4">EGF-like domain-containing protein</fullName>
    </recommendedName>
</protein>
<dbReference type="InterPro" id="IPR051830">
    <property type="entry name" value="NOTCH_homolog"/>
</dbReference>
<dbReference type="InterPro" id="IPR000742">
    <property type="entry name" value="EGF"/>
</dbReference>
<dbReference type="Gene3D" id="2.10.25.10">
    <property type="entry name" value="Laminin"/>
    <property type="match status" value="1"/>
</dbReference>
<dbReference type="PANTHER" id="PTHR24033">
    <property type="entry name" value="EGF-LIKE DOMAIN-CONTAINING PROTEIN"/>
    <property type="match status" value="1"/>
</dbReference>
<feature type="disulfide bond" evidence="1">
    <location>
        <begin position="489"/>
        <end position="498"/>
    </location>
</feature>
<keyword evidence="1" id="KW-1015">Disulfide bond</keyword>
<dbReference type="Gene3D" id="2.130.10.10">
    <property type="entry name" value="YVTN repeat-like/Quinoprotein amine dehydrogenase"/>
    <property type="match status" value="1"/>
</dbReference>
<evidence type="ECO:0000256" key="1">
    <source>
        <dbReference type="PROSITE-ProRule" id="PRU00076"/>
    </source>
</evidence>
<feature type="transmembrane region" description="Helical" evidence="3">
    <location>
        <begin position="126"/>
        <end position="148"/>
    </location>
</feature>
<organism evidence="5 6">
    <name type="scientific">Skeletonema marinoi</name>
    <dbReference type="NCBI Taxonomy" id="267567"/>
    <lineage>
        <taxon>Eukaryota</taxon>
        <taxon>Sar</taxon>
        <taxon>Stramenopiles</taxon>
        <taxon>Ochrophyta</taxon>
        <taxon>Bacillariophyta</taxon>
        <taxon>Coscinodiscophyceae</taxon>
        <taxon>Thalassiosirophycidae</taxon>
        <taxon>Thalassiosirales</taxon>
        <taxon>Skeletonemataceae</taxon>
        <taxon>Skeletonema</taxon>
        <taxon>Skeletonema marinoi-dohrnii complex</taxon>
    </lineage>
</organism>
<reference evidence="5" key="1">
    <citation type="submission" date="2023-06" db="EMBL/GenBank/DDBJ databases">
        <title>Survivors Of The Sea: Transcriptome response of Skeletonema marinoi to long-term dormancy.</title>
        <authorList>
            <person name="Pinder M.I.M."/>
            <person name="Kourtchenko O."/>
            <person name="Robertson E.K."/>
            <person name="Larsson T."/>
            <person name="Maumus F."/>
            <person name="Osuna-Cruz C.M."/>
            <person name="Vancaester E."/>
            <person name="Stenow R."/>
            <person name="Vandepoele K."/>
            <person name="Ploug H."/>
            <person name="Bruchert V."/>
            <person name="Godhe A."/>
            <person name="Topel M."/>
        </authorList>
    </citation>
    <scope>NUCLEOTIDE SEQUENCE</scope>
    <source>
        <strain evidence="5">R05AC</strain>
    </source>
</reference>
<feature type="compositionally biased region" description="Polar residues" evidence="2">
    <location>
        <begin position="1"/>
        <end position="10"/>
    </location>
</feature>
<keyword evidence="1" id="KW-0245">EGF-like domain</keyword>
<gene>
    <name evidence="5" type="ORF">QTG54_008464</name>
</gene>
<evidence type="ECO:0000256" key="3">
    <source>
        <dbReference type="SAM" id="Phobius"/>
    </source>
</evidence>
<feature type="region of interest" description="Disordered" evidence="2">
    <location>
        <begin position="1254"/>
        <end position="1311"/>
    </location>
</feature>
<name>A0AAD8Y822_9STRA</name>
<dbReference type="PANTHER" id="PTHR24033:SF151">
    <property type="entry name" value="NOTCH 2"/>
    <property type="match status" value="1"/>
</dbReference>
<feature type="compositionally biased region" description="Low complexity" evidence="2">
    <location>
        <begin position="1262"/>
        <end position="1277"/>
    </location>
</feature>
<dbReference type="InterPro" id="IPR011043">
    <property type="entry name" value="Gal_Oxase/kelch_b-propeller"/>
</dbReference>
<keyword evidence="3" id="KW-0472">Membrane</keyword>
<evidence type="ECO:0000256" key="2">
    <source>
        <dbReference type="SAM" id="MobiDB-lite"/>
    </source>
</evidence>
<feature type="transmembrane region" description="Helical" evidence="3">
    <location>
        <begin position="311"/>
        <end position="330"/>
    </location>
</feature>
<comment type="caution">
    <text evidence="1">Lacks conserved residue(s) required for the propagation of feature annotation.</text>
</comment>
<feature type="disulfide bond" evidence="1">
    <location>
        <begin position="674"/>
        <end position="683"/>
    </location>
</feature>
<feature type="region of interest" description="Disordered" evidence="2">
    <location>
        <begin position="1"/>
        <end position="54"/>
    </location>
</feature>
<accession>A0AAD8Y822</accession>
<keyword evidence="3" id="KW-0812">Transmembrane</keyword>
<dbReference type="CDD" id="cd00054">
    <property type="entry name" value="EGF_CA"/>
    <property type="match status" value="1"/>
</dbReference>
<evidence type="ECO:0000313" key="5">
    <source>
        <dbReference type="EMBL" id="KAK1741212.1"/>
    </source>
</evidence>
<dbReference type="PROSITE" id="PS50026">
    <property type="entry name" value="EGF_3"/>
    <property type="match status" value="2"/>
</dbReference>
<dbReference type="EMBL" id="JATAAI010000014">
    <property type="protein sequence ID" value="KAK1741212.1"/>
    <property type="molecule type" value="Genomic_DNA"/>
</dbReference>
<dbReference type="PROSITE" id="PS00022">
    <property type="entry name" value="EGF_1"/>
    <property type="match status" value="2"/>
</dbReference>
<keyword evidence="3" id="KW-1133">Transmembrane helix</keyword>
<dbReference type="SUPFAM" id="SSF82171">
    <property type="entry name" value="DPP6 N-terminal domain-like"/>
    <property type="match status" value="1"/>
</dbReference>
<sequence length="1409" mass="155163">MQEKNNLNMNEDQRQLLLLPGDSAPTAAAAEAEDFTRNSALSTPQDRAEEDDASVLEEGLSLVSIGDDDYYDEKISTGDDEEGDIDDIIKRLHSDDTTMTQSTSERDMAERELPHDTFSFLIYTNVYSPCFLCGIMVFLFQMGIYVVLANDIIDCRIDGKFNCKMKKNPVGFPTNVSDAVRISEVLAIIISIIGQQDVRKAICLYRDGFDKDNLTRVFEGATFWKWTLSIALRASEGLLGLTLTFLLIMRSKAVLDLLLNFSAIYFVTELDDMVFGLASEGFLGRKLKKETKRLSRNSYFVSHECANSKSAMMVIIGYYVVLFTSFFVGWEIIYRRQRNGNYLCTQIFSQFGDDIVPMLGTFTGLFYKHETQKFGDRASYRGTDVSDQEKGPLLAYCEKDTRWTLSLTEVGVEANKWDPCNWLAASSESKAFDLLATTSFPWVTKAPTNRVAPLTHHFLMCYECSHEDDFCGDQGKCTKAGEKFDQCTCDAGYYGLRCEYSKPCQIVEVNQDSFPKEGGGQFASTYYRLVDAKAYDRPVYTSIDFDANESLSDRTDFIVFNGERWIMSYKYLFPDLKNFTDKEKLARYFSSEFHGNFTDYTAVYESEPVYIDQVLDADVKASPLSIRWRPSASYTGTSLKRDFVDTESSCVECNNETSSCLTGVTCLSNGVCDCPPGYSGLKCEIAPKSLSDGYCDPQYNSEQFKFDGGDCCDNKCRSTSENICGKKEQGYIDTGYYTSCAGGVDQWDLSGESIFGVTSASRSGHVVALSGNGKVLAVADPGLSIIRLFDKDGADWKQRGQNIQGPVDSHFGSVLDLSSIESNNIVRNPRTSPKVTLVAGAPKIGLVRVFTCSTDGCIQRGEDIIGSGRFGNSLSIDGDSIAIGRAAREAVSQRTAINGEVKVVTWSNDKWEERGSVVIPTPSSRALSDTQNQFRLEGYYVSLSGDYLAVGTLEGKVKFSPDKRFESVNLITHVLRWNNSADNGWVQLGDRGIEKSFSFYDDASFGAPWPIKSVVMKGNILAVGYNSSVDVYSWKEASNQWMSREVELAKGPEGFVGWSVDLSEDGSILAVGTSVENPLPTDESIRMYKWNDTDKQYNVLFNGVPSGPAASLSLSSDGRAVAVGLPFDSSNGGSTRVYNFYPKSPCDDPSEIQVRISFTTDESPQETSWELRVDSEVKLSSGSLSGHKYTTFVEEMCVRATSCVRFSVVDTAGDGLNYPGVFALMLNGTEVATGGDFDAFKDYNVTSFCEGAPPTSSPTKVTLPAPTSSPTPTKALTGPTRAPTFVPIAAPTSSPTKGPVTQPPSPSPVKQCEGESKLVRIEITLGEKPWSSYWQLTTQQGAKIIFDGPYQVKGEQIIKEVCKPVSACYKFRLESTDDASALIFLDGKEIGTATTKNIIKIGDSACTAI</sequence>
<comment type="caution">
    <text evidence="5">The sequence shown here is derived from an EMBL/GenBank/DDBJ whole genome shotgun (WGS) entry which is preliminary data.</text>
</comment>
<feature type="domain" description="EGF-like" evidence="4">
    <location>
        <begin position="462"/>
        <end position="499"/>
    </location>
</feature>
<dbReference type="PROSITE" id="PS01186">
    <property type="entry name" value="EGF_2"/>
    <property type="match status" value="2"/>
</dbReference>
<proteinExistence type="predicted"/>